<feature type="compositionally biased region" description="Basic residues" evidence="1">
    <location>
        <begin position="938"/>
        <end position="949"/>
    </location>
</feature>
<protein>
    <recommendedName>
        <fullName evidence="2">SET domain-containing protein</fullName>
    </recommendedName>
</protein>
<feature type="compositionally biased region" description="Pro residues" evidence="1">
    <location>
        <begin position="249"/>
        <end position="263"/>
    </location>
</feature>
<feature type="compositionally biased region" description="Acidic residues" evidence="1">
    <location>
        <begin position="235"/>
        <end position="244"/>
    </location>
</feature>
<evidence type="ECO:0000259" key="2">
    <source>
        <dbReference type="PROSITE" id="PS50280"/>
    </source>
</evidence>
<feature type="compositionally biased region" description="Basic and acidic residues" evidence="1">
    <location>
        <begin position="788"/>
        <end position="813"/>
    </location>
</feature>
<feature type="compositionally biased region" description="Basic and acidic residues" evidence="1">
    <location>
        <begin position="113"/>
        <end position="127"/>
    </location>
</feature>
<dbReference type="InterPro" id="IPR053185">
    <property type="entry name" value="SET_domain_protein"/>
</dbReference>
<feature type="compositionally biased region" description="Basic and acidic residues" evidence="1">
    <location>
        <begin position="143"/>
        <end position="162"/>
    </location>
</feature>
<gene>
    <name evidence="3" type="ORF">ASPCAL00627</name>
</gene>
<evidence type="ECO:0000313" key="3">
    <source>
        <dbReference type="EMBL" id="CEL01035.1"/>
    </source>
</evidence>
<dbReference type="EMBL" id="CDMC01000001">
    <property type="protein sequence ID" value="CEL01035.1"/>
    <property type="molecule type" value="Genomic_DNA"/>
</dbReference>
<feature type="region of interest" description="Disordered" evidence="1">
    <location>
        <begin position="285"/>
        <end position="320"/>
    </location>
</feature>
<feature type="compositionally biased region" description="Basic and acidic residues" evidence="1">
    <location>
        <begin position="213"/>
        <end position="234"/>
    </location>
</feature>
<feature type="compositionally biased region" description="Basic and acidic residues" evidence="1">
    <location>
        <begin position="171"/>
        <end position="198"/>
    </location>
</feature>
<evidence type="ECO:0000256" key="1">
    <source>
        <dbReference type="SAM" id="MobiDB-lite"/>
    </source>
</evidence>
<dbReference type="CDD" id="cd20071">
    <property type="entry name" value="SET_SMYD"/>
    <property type="match status" value="1"/>
</dbReference>
<dbReference type="PANTHER" id="PTHR47332">
    <property type="entry name" value="SET DOMAIN-CONTAINING PROTEIN 5"/>
    <property type="match status" value="1"/>
</dbReference>
<accession>A0A0U5FNW1</accession>
<feature type="compositionally biased region" description="Polar residues" evidence="1">
    <location>
        <begin position="27"/>
        <end position="40"/>
    </location>
</feature>
<proteinExistence type="predicted"/>
<dbReference type="Gene3D" id="2.170.270.10">
    <property type="entry name" value="SET domain"/>
    <property type="match status" value="1"/>
</dbReference>
<feature type="region of interest" description="Disordered" evidence="1">
    <location>
        <begin position="1"/>
        <end position="72"/>
    </location>
</feature>
<evidence type="ECO:0000313" key="4">
    <source>
        <dbReference type="Proteomes" id="UP000054771"/>
    </source>
</evidence>
<dbReference type="PROSITE" id="PS50280">
    <property type="entry name" value="SET"/>
    <property type="match status" value="1"/>
</dbReference>
<feature type="compositionally biased region" description="Acidic residues" evidence="1">
    <location>
        <begin position="12"/>
        <end position="26"/>
    </location>
</feature>
<feature type="compositionally biased region" description="Basic and acidic residues" evidence="1">
    <location>
        <begin position="856"/>
        <end position="875"/>
    </location>
</feature>
<dbReference type="PANTHER" id="PTHR47332:SF4">
    <property type="entry name" value="SET DOMAIN-CONTAINING PROTEIN 5"/>
    <property type="match status" value="1"/>
</dbReference>
<feature type="compositionally biased region" description="Pro residues" evidence="1">
    <location>
        <begin position="285"/>
        <end position="299"/>
    </location>
</feature>
<sequence length="984" mass="109174">MSDILAALGSESDSDYDSNTDSDSESGSELGTDQNGQLSLSERETTPDEDADGDSSEGDAGDDPLGVGGLKENVGDTMFVKGAKEQVELGEVTETVIASVSALQLGVELGVLAEKDEKKDDTEKKEDELEAEEQIHITEPAADEGKKEETVGQENAEQKNETVDWEENEGHDEQKTEGDSELKNRDDNEKESEARGEEWNNSVDERENEGDNEQEKEGNDEPKKEGDDEQKDQGEDQNVEEEESILVLPVPPPISPISPIFPIPRPVALTELPIKPAPLAICAPPSPSLPTTPSPPSPSPSSSSCPSSATKTQGKAKRQPEIDAEAALATYLKEIDGNTNSNASEDAREELLQRLPTNLPFPPPNGTEMKEEILPATAFERRLVNKEMGYGLVALQNIRAGTVIFADQLVTVWQEEQESCRKMDEANAMIRRKARKHGKEWFKQFMALSRPKVKEYGIMGGIWDAHHLPTTWSGKRGGIIGLNLAYINHGCIPNAFMTYESIYPLDNDGIPQYDKQPQLGRAVVRAITEIRAGVEICISYGQTAGTAKMRQSQTDYHFGFKCACCVCAKPTESFENALHAYQRLEPVFNDRFIIADKPALALKLALDLIQQLRRAYVYDNRLAMIWVKCAMIAGHHSDLARAHCFLSRARQLVFLLEGPSGGLYRQIRNWWLAPRLMPGFGGTQRGLSSVRDSLKIYRSGSDSKQILFMVDAAAGEYIRVSSYKKILAAAKNEQAGGDTEGKDDEEKNKARWEIVDGLDPIPPKLDMRTEPPIHEWCSVENCRSCRRTDRREKRIRESRERRERRNGGEKEEKEAEEANEEEKGEEKKEKKEVCTDPKTDFARLLLDAVDVFEHSDGEAEGNTDTKNRSKKEKLSNRARRGSKWYLDALKYPRILTPDLDVNISPVDCAAGCNCVGLQQAESAESAQSSENLEEEQKGKKKKRKGKKKNNHAEPVIQDVGGERKVVLVEASDAGVGSSATVEQD</sequence>
<feature type="region of interest" description="Disordered" evidence="1">
    <location>
        <begin position="731"/>
        <end position="769"/>
    </location>
</feature>
<organism evidence="3 4">
    <name type="scientific">Aspergillus calidoustus</name>
    <dbReference type="NCBI Taxonomy" id="454130"/>
    <lineage>
        <taxon>Eukaryota</taxon>
        <taxon>Fungi</taxon>
        <taxon>Dikarya</taxon>
        <taxon>Ascomycota</taxon>
        <taxon>Pezizomycotina</taxon>
        <taxon>Eurotiomycetes</taxon>
        <taxon>Eurotiomycetidae</taxon>
        <taxon>Eurotiales</taxon>
        <taxon>Aspergillaceae</taxon>
        <taxon>Aspergillus</taxon>
        <taxon>Aspergillus subgen. Nidulantes</taxon>
    </lineage>
</organism>
<dbReference type="AlphaFoldDB" id="A0A0U5FNW1"/>
<dbReference type="SMART" id="SM00317">
    <property type="entry name" value="SET"/>
    <property type="match status" value="1"/>
</dbReference>
<dbReference type="SUPFAM" id="SSF82199">
    <property type="entry name" value="SET domain"/>
    <property type="match status" value="1"/>
</dbReference>
<feature type="compositionally biased region" description="Basic and acidic residues" evidence="1">
    <location>
        <begin position="824"/>
        <end position="834"/>
    </location>
</feature>
<keyword evidence="4" id="KW-1185">Reference proteome</keyword>
<feature type="region of interest" description="Disordered" evidence="1">
    <location>
        <begin position="109"/>
        <end position="263"/>
    </location>
</feature>
<feature type="compositionally biased region" description="Low complexity" evidence="1">
    <location>
        <begin position="920"/>
        <end position="930"/>
    </location>
</feature>
<feature type="compositionally biased region" description="Acidic residues" evidence="1">
    <location>
        <begin position="47"/>
        <end position="62"/>
    </location>
</feature>
<dbReference type="InterPro" id="IPR046341">
    <property type="entry name" value="SET_dom_sf"/>
</dbReference>
<feature type="region of interest" description="Disordered" evidence="1">
    <location>
        <begin position="920"/>
        <end position="963"/>
    </location>
</feature>
<dbReference type="Proteomes" id="UP000054771">
    <property type="component" value="Unassembled WGS sequence"/>
</dbReference>
<dbReference type="Pfam" id="PF00856">
    <property type="entry name" value="SET"/>
    <property type="match status" value="1"/>
</dbReference>
<feature type="domain" description="SET" evidence="2">
    <location>
        <begin position="365"/>
        <end position="541"/>
    </location>
</feature>
<dbReference type="OrthoDB" id="438641at2759"/>
<feature type="compositionally biased region" description="Basic and acidic residues" evidence="1">
    <location>
        <begin position="744"/>
        <end position="754"/>
    </location>
</feature>
<feature type="region of interest" description="Disordered" evidence="1">
    <location>
        <begin position="856"/>
        <end position="877"/>
    </location>
</feature>
<name>A0A0U5FNW1_ASPCI</name>
<dbReference type="STRING" id="454130.A0A0U5FNW1"/>
<feature type="region of interest" description="Disordered" evidence="1">
    <location>
        <begin position="788"/>
        <end position="834"/>
    </location>
</feature>
<reference evidence="4" key="1">
    <citation type="journal article" date="2016" name="Genome Announc.">
        <title>Draft genome sequences of fungus Aspergillus calidoustus.</title>
        <authorList>
            <person name="Horn F."/>
            <person name="Linde J."/>
            <person name="Mattern D.J."/>
            <person name="Walther G."/>
            <person name="Guthke R."/>
            <person name="Scherlach K."/>
            <person name="Martin K."/>
            <person name="Brakhage A.A."/>
            <person name="Petzke L."/>
            <person name="Valiante V."/>
        </authorList>
    </citation>
    <scope>NUCLEOTIDE SEQUENCE [LARGE SCALE GENOMIC DNA]</scope>
    <source>
        <strain evidence="4">SF006504</strain>
    </source>
</reference>
<dbReference type="InterPro" id="IPR001214">
    <property type="entry name" value="SET_dom"/>
</dbReference>
<feature type="compositionally biased region" description="Acidic residues" evidence="1">
    <location>
        <begin position="814"/>
        <end position="823"/>
    </location>
</feature>